<dbReference type="FunFam" id="3.30.70.1050:FF:000004">
    <property type="entry name" value="Trigger factor"/>
    <property type="match status" value="1"/>
</dbReference>
<organism evidence="10 12">
    <name type="scientific">Vanilla planifolia</name>
    <name type="common">Vanilla</name>
    <dbReference type="NCBI Taxonomy" id="51239"/>
    <lineage>
        <taxon>Eukaryota</taxon>
        <taxon>Viridiplantae</taxon>
        <taxon>Streptophyta</taxon>
        <taxon>Embryophyta</taxon>
        <taxon>Tracheophyta</taxon>
        <taxon>Spermatophyta</taxon>
        <taxon>Magnoliopsida</taxon>
        <taxon>Liliopsida</taxon>
        <taxon>Asparagales</taxon>
        <taxon>Orchidaceae</taxon>
        <taxon>Vanilloideae</taxon>
        <taxon>Vanilleae</taxon>
        <taxon>Vanilla</taxon>
    </lineage>
</organism>
<dbReference type="Proteomes" id="UP000639772">
    <property type="component" value="Chromosome 1"/>
</dbReference>
<dbReference type="Proteomes" id="UP000636800">
    <property type="component" value="Chromosome 1"/>
</dbReference>
<dbReference type="InterPro" id="IPR036611">
    <property type="entry name" value="Trigger_fac_ribosome-bd_sf"/>
</dbReference>
<accession>A0A835S614</accession>
<evidence type="ECO:0000256" key="1">
    <source>
        <dbReference type="ARBA" id="ARBA00000971"/>
    </source>
</evidence>
<dbReference type="EC" id="5.2.1.8" evidence="3"/>
<evidence type="ECO:0000313" key="9">
    <source>
        <dbReference type="EMBL" id="KAG0496575.1"/>
    </source>
</evidence>
<evidence type="ECO:0000313" key="11">
    <source>
        <dbReference type="Proteomes" id="UP000636800"/>
    </source>
</evidence>
<dbReference type="PANTHER" id="PTHR30560">
    <property type="entry name" value="TRIGGER FACTOR CHAPERONE AND PEPTIDYL-PROLYL CIS/TRANS ISOMERASE"/>
    <property type="match status" value="1"/>
</dbReference>
<evidence type="ECO:0000259" key="8">
    <source>
        <dbReference type="Pfam" id="PF05697"/>
    </source>
</evidence>
<dbReference type="GO" id="GO:0051083">
    <property type="term" value="P:'de novo' cotranslational protein folding"/>
    <property type="evidence" value="ECO:0007669"/>
    <property type="project" value="TreeGrafter"/>
</dbReference>
<comment type="catalytic activity">
    <reaction evidence="1">
        <text>[protein]-peptidylproline (omega=180) = [protein]-peptidylproline (omega=0)</text>
        <dbReference type="Rhea" id="RHEA:16237"/>
        <dbReference type="Rhea" id="RHEA-COMP:10747"/>
        <dbReference type="Rhea" id="RHEA-COMP:10748"/>
        <dbReference type="ChEBI" id="CHEBI:83833"/>
        <dbReference type="ChEBI" id="CHEBI:83834"/>
        <dbReference type="EC" id="5.2.1.8"/>
    </reaction>
</comment>
<dbReference type="GO" id="GO:0043022">
    <property type="term" value="F:ribosome binding"/>
    <property type="evidence" value="ECO:0007669"/>
    <property type="project" value="TreeGrafter"/>
</dbReference>
<feature type="domain" description="Trigger factor ribosome-binding bacterial" evidence="8">
    <location>
        <begin position="88"/>
        <end position="208"/>
    </location>
</feature>
<evidence type="ECO:0000256" key="3">
    <source>
        <dbReference type="ARBA" id="ARBA00013194"/>
    </source>
</evidence>
<sequence>MEVIQVGNPLVGLNLEPLQRSVPRQKTNLLARVLQAQRRCVALRMKNNVQLASTSSSRKVCIAFCSFSTEVETLTKSTTKFKDFEVLVEVGQSKQINIKVYVSGARTQENFDEVFTKLVDAAQPIPGFRRVKGGKTPGIPKDVLLQIIGPSKVNKEAIMKVINSTIAEYVEKEGLDVSHDLRVLQNYEELEAAFMPGKEFSFEVTIKLNENRNIRK</sequence>
<evidence type="ECO:0000256" key="2">
    <source>
        <dbReference type="ARBA" id="ARBA00005464"/>
    </source>
</evidence>
<dbReference type="SUPFAM" id="SSF102735">
    <property type="entry name" value="Trigger factor ribosome-binding domain"/>
    <property type="match status" value="1"/>
</dbReference>
<keyword evidence="6" id="KW-0413">Isomerase</keyword>
<protein>
    <recommendedName>
        <fullName evidence="3">peptidylprolyl isomerase</fullName>
        <ecNumber evidence="3">5.2.1.8</ecNumber>
    </recommendedName>
</protein>
<evidence type="ECO:0000256" key="4">
    <source>
        <dbReference type="ARBA" id="ARBA00023110"/>
    </source>
</evidence>
<gene>
    <name evidence="10" type="ORF">HPP92_001102</name>
    <name evidence="9" type="ORF">HPP92_001266</name>
</gene>
<dbReference type="PANTHER" id="PTHR30560:SF5">
    <property type="entry name" value="OS09G0515400 PROTEIN"/>
    <property type="match status" value="1"/>
</dbReference>
<evidence type="ECO:0000256" key="7">
    <source>
        <dbReference type="ARBA" id="ARBA00024849"/>
    </source>
</evidence>
<dbReference type="EMBL" id="JADCNL010000001">
    <property type="protein sequence ID" value="KAG0496575.1"/>
    <property type="molecule type" value="Genomic_DNA"/>
</dbReference>
<dbReference type="Gene3D" id="3.30.70.1050">
    <property type="entry name" value="Trigger factor ribosome-binding domain"/>
    <property type="match status" value="1"/>
</dbReference>
<evidence type="ECO:0000313" key="12">
    <source>
        <dbReference type="Proteomes" id="UP000639772"/>
    </source>
</evidence>
<evidence type="ECO:0000313" key="10">
    <source>
        <dbReference type="EMBL" id="KAG0501030.1"/>
    </source>
</evidence>
<dbReference type="GO" id="GO:0015031">
    <property type="term" value="P:protein transport"/>
    <property type="evidence" value="ECO:0007669"/>
    <property type="project" value="InterPro"/>
</dbReference>
<keyword evidence="11" id="KW-1185">Reference proteome</keyword>
<dbReference type="GO" id="GO:0043335">
    <property type="term" value="P:protein unfolding"/>
    <property type="evidence" value="ECO:0007669"/>
    <property type="project" value="TreeGrafter"/>
</dbReference>
<dbReference type="InterPro" id="IPR008881">
    <property type="entry name" value="Trigger_fac_ribosome-bd_bac"/>
</dbReference>
<comment type="caution">
    <text evidence="10">The sequence shown here is derived from an EMBL/GenBank/DDBJ whole genome shotgun (WGS) entry which is preliminary data.</text>
</comment>
<keyword evidence="4" id="KW-0697">Rotamase</keyword>
<dbReference type="InterPro" id="IPR005215">
    <property type="entry name" value="Trig_fac"/>
</dbReference>
<keyword evidence="5" id="KW-0143">Chaperone</keyword>
<comment type="similarity">
    <text evidence="2">Belongs to the FKBP-type PPIase family. Tig subfamily.</text>
</comment>
<dbReference type="Pfam" id="PF05697">
    <property type="entry name" value="Trigger_N"/>
    <property type="match status" value="1"/>
</dbReference>
<evidence type="ECO:0000256" key="5">
    <source>
        <dbReference type="ARBA" id="ARBA00023186"/>
    </source>
</evidence>
<dbReference type="GO" id="GO:0003755">
    <property type="term" value="F:peptidyl-prolyl cis-trans isomerase activity"/>
    <property type="evidence" value="ECO:0007669"/>
    <property type="project" value="UniProtKB-KW"/>
</dbReference>
<reference evidence="11 12" key="1">
    <citation type="journal article" date="2020" name="Nat. Food">
        <title>A phased Vanilla planifolia genome enables genetic improvement of flavour and production.</title>
        <authorList>
            <person name="Hasing T."/>
            <person name="Tang H."/>
            <person name="Brym M."/>
            <person name="Khazi F."/>
            <person name="Huang T."/>
            <person name="Chambers A.H."/>
        </authorList>
    </citation>
    <scope>NUCLEOTIDE SEQUENCE [LARGE SCALE GENOMIC DNA]</scope>
    <source>
        <tissue evidence="10">Leaf</tissue>
    </source>
</reference>
<evidence type="ECO:0000256" key="6">
    <source>
        <dbReference type="ARBA" id="ARBA00023235"/>
    </source>
</evidence>
<dbReference type="EMBL" id="JADCNM010000001">
    <property type="protein sequence ID" value="KAG0501030.1"/>
    <property type="molecule type" value="Genomic_DNA"/>
</dbReference>
<proteinExistence type="inferred from homology"/>
<dbReference type="GO" id="GO:0044183">
    <property type="term" value="F:protein folding chaperone"/>
    <property type="evidence" value="ECO:0007669"/>
    <property type="project" value="TreeGrafter"/>
</dbReference>
<dbReference type="OrthoDB" id="1881930at2759"/>
<comment type="function">
    <text evidence="7">Involved in protein export. Acts as a chaperone by maintaining the newly synthesized protein in an open conformation. Functions as a peptidyl-prolyl cis-trans isomerase.</text>
</comment>
<name>A0A835S614_VANPL</name>
<dbReference type="AlphaFoldDB" id="A0A835S614"/>